<dbReference type="Pfam" id="PF25976">
    <property type="entry name" value="LpqB_N"/>
    <property type="match status" value="1"/>
</dbReference>
<accession>A0A6L7GPV2</accession>
<dbReference type="InterPro" id="IPR019606">
    <property type="entry name" value="GerMN"/>
</dbReference>
<dbReference type="InterPro" id="IPR023959">
    <property type="entry name" value="LpqB"/>
</dbReference>
<comment type="subcellular location">
    <subcellularLocation>
        <location evidence="6">Cell membrane</location>
        <topology evidence="6">Lipid-anchor</topology>
    </subcellularLocation>
</comment>
<evidence type="ECO:0000256" key="2">
    <source>
        <dbReference type="ARBA" id="ARBA00022729"/>
    </source>
</evidence>
<dbReference type="NCBIfam" id="NF010141">
    <property type="entry name" value="PRK13616.1"/>
    <property type="match status" value="1"/>
</dbReference>
<dbReference type="SMART" id="SM00909">
    <property type="entry name" value="Germane"/>
    <property type="match status" value="1"/>
</dbReference>
<protein>
    <recommendedName>
        <fullName evidence="6">Lipoprotein LpqB</fullName>
    </recommendedName>
</protein>
<comment type="similarity">
    <text evidence="6">Belongs to the LpqB lipoprotein family.</text>
</comment>
<evidence type="ECO:0000256" key="6">
    <source>
        <dbReference type="HAMAP-Rule" id="MF_01373"/>
    </source>
</evidence>
<dbReference type="InterPro" id="IPR018910">
    <property type="entry name" value="LpqB_C"/>
</dbReference>
<dbReference type="InterPro" id="IPR059026">
    <property type="entry name" value="LpqB_N"/>
</dbReference>
<dbReference type="RefSeq" id="WP_160901401.1">
    <property type="nucleotide sequence ID" value="NZ_CP102850.1"/>
</dbReference>
<evidence type="ECO:0000256" key="4">
    <source>
        <dbReference type="ARBA" id="ARBA00023139"/>
    </source>
</evidence>
<organism evidence="9 10">
    <name type="scientific">Gordonia mangrovi</name>
    <dbReference type="NCBI Taxonomy" id="2665643"/>
    <lineage>
        <taxon>Bacteria</taxon>
        <taxon>Bacillati</taxon>
        <taxon>Actinomycetota</taxon>
        <taxon>Actinomycetes</taxon>
        <taxon>Mycobacteriales</taxon>
        <taxon>Gordoniaceae</taxon>
        <taxon>Gordonia</taxon>
    </lineage>
</organism>
<reference evidence="9 10" key="1">
    <citation type="submission" date="2019-11" db="EMBL/GenBank/DDBJ databases">
        <title>Gordonia sp. nov., a novel actinobacterium isolated from mangrove soil in Hainan.</title>
        <authorList>
            <person name="Huang X."/>
            <person name="Xie Y."/>
            <person name="Chu X."/>
            <person name="Xiao K."/>
        </authorList>
    </citation>
    <scope>NUCLEOTIDE SEQUENCE [LARGE SCALE GENOMIC DNA]</scope>
    <source>
        <strain evidence="9 10">HNM0687</strain>
    </source>
</reference>
<evidence type="ECO:0000313" key="10">
    <source>
        <dbReference type="Proteomes" id="UP000475545"/>
    </source>
</evidence>
<evidence type="ECO:0000256" key="1">
    <source>
        <dbReference type="ARBA" id="ARBA00022475"/>
    </source>
</evidence>
<comment type="caution">
    <text evidence="9">The sequence shown here is derived from an EMBL/GenBank/DDBJ whole genome shotgun (WGS) entry which is preliminary data.</text>
</comment>
<dbReference type="EMBL" id="WMBR01000001">
    <property type="protein sequence ID" value="MXP20578.1"/>
    <property type="molecule type" value="Genomic_DNA"/>
</dbReference>
<dbReference type="GO" id="GO:0005886">
    <property type="term" value="C:plasma membrane"/>
    <property type="evidence" value="ECO:0007669"/>
    <property type="project" value="UniProtKB-SubCell"/>
</dbReference>
<keyword evidence="4" id="KW-0564">Palmitate</keyword>
<feature type="domain" description="GerMN" evidence="8">
    <location>
        <begin position="194"/>
        <end position="283"/>
    </location>
</feature>
<keyword evidence="5" id="KW-0449">Lipoprotein</keyword>
<dbReference type="Pfam" id="PF10646">
    <property type="entry name" value="Germane"/>
    <property type="match status" value="1"/>
</dbReference>
<dbReference type="Pfam" id="PF10647">
    <property type="entry name" value="Gmad1"/>
    <property type="match status" value="1"/>
</dbReference>
<evidence type="ECO:0000256" key="7">
    <source>
        <dbReference type="SAM" id="SignalP"/>
    </source>
</evidence>
<gene>
    <name evidence="6 9" type="primary">lpqB</name>
    <name evidence="9" type="ORF">GIY30_04290</name>
</gene>
<dbReference type="Proteomes" id="UP000475545">
    <property type="component" value="Unassembled WGS sequence"/>
</dbReference>
<feature type="signal peptide" evidence="7">
    <location>
        <begin position="1"/>
        <end position="22"/>
    </location>
</feature>
<keyword evidence="10" id="KW-1185">Reference proteome</keyword>
<dbReference type="AlphaFoldDB" id="A0A6L7GPV2"/>
<evidence type="ECO:0000259" key="8">
    <source>
        <dbReference type="SMART" id="SM00909"/>
    </source>
</evidence>
<keyword evidence="1" id="KW-1003">Cell membrane</keyword>
<dbReference type="HAMAP" id="MF_01373">
    <property type="entry name" value="LpqB_lipoprot"/>
    <property type="match status" value="1"/>
</dbReference>
<keyword evidence="3" id="KW-0472">Membrane</keyword>
<name>A0A6L7GPV2_9ACTN</name>
<evidence type="ECO:0000313" key="9">
    <source>
        <dbReference type="EMBL" id="MXP20578.1"/>
    </source>
</evidence>
<proteinExistence type="inferred from homology"/>
<sequence>MGAMVLTLVCVLSACGSIPSSSSPQPITAFERQGPTNVVPVPQADMDPESLVRAFLKATADPEAGHSAAREFLTTTSSEQWDDRGDMLIIDEVNIFVDQRSEDAVRLRLLGDNVGTLKSDGELLPATGQVETTLSLTRVGDQWRIDGPLPNGTMIDRTQFETAYRAATLYFTDRSLEHLVADPRWFYSGQDTEPTELITRLIAGPSADLADAVDSGFPNGAALRGPVTALSDGGVRMELTGIGSSSTRDRTALAAQIIWTLDAADIGGPYVINADGGPLIPERAPGWQTADVRSFDPTSVPSTDVGLNIIRDGALLKVTDSGTVPVDGPLGTSTAVRSAVISADGETDAAVVARPGQRLDLVVGPYGANPGVVTTGVSITRPSFGQNANTIWAVVDGQPVQWMRDEADTSERLIPVNADAIATVARGAITELQVAPDGVRVALIVGGQVVFAVVTTNADGGLSLTNPRIAAYNIGNRAVSLDWASPTTLMVARDANESPVAQLSINGTPAVGLLSGNLSPPVSSVVADQATVYVGDTRGVLRLGSSNGQPDQYWTEVEPAMAPGVIPVLP</sequence>
<evidence type="ECO:0000256" key="5">
    <source>
        <dbReference type="ARBA" id="ARBA00023288"/>
    </source>
</evidence>
<evidence type="ECO:0000256" key="3">
    <source>
        <dbReference type="ARBA" id="ARBA00023136"/>
    </source>
</evidence>
<feature type="chain" id="PRO_5039138119" description="Lipoprotein LpqB" evidence="7">
    <location>
        <begin position="23"/>
        <end position="570"/>
    </location>
</feature>
<keyword evidence="2 7" id="KW-0732">Signal</keyword>